<sequence>MFNFVIQYDFAFGMFSFLLELVKGKAFMDGTCGKIFTFLLAFCCLYSSF</sequence>
<proteinExistence type="predicted"/>
<reference evidence="1" key="1">
    <citation type="submission" date="2018-02" db="EMBL/GenBank/DDBJ databases">
        <title>Rhizophora mucronata_Transcriptome.</title>
        <authorList>
            <person name="Meera S.P."/>
            <person name="Sreeshan A."/>
            <person name="Augustine A."/>
        </authorList>
    </citation>
    <scope>NUCLEOTIDE SEQUENCE</scope>
    <source>
        <tissue evidence="1">Leaf</tissue>
    </source>
</reference>
<name>A0A2P2PA23_RHIMU</name>
<protein>
    <submittedName>
        <fullName evidence="1">Uncharacterized protein</fullName>
    </submittedName>
</protein>
<accession>A0A2P2PA23</accession>
<dbReference type="EMBL" id="GGEC01071136">
    <property type="protein sequence ID" value="MBX51620.1"/>
    <property type="molecule type" value="Transcribed_RNA"/>
</dbReference>
<dbReference type="AlphaFoldDB" id="A0A2P2PA23"/>
<evidence type="ECO:0000313" key="1">
    <source>
        <dbReference type="EMBL" id="MBX51620.1"/>
    </source>
</evidence>
<organism evidence="1">
    <name type="scientific">Rhizophora mucronata</name>
    <name type="common">Asiatic mangrove</name>
    <dbReference type="NCBI Taxonomy" id="61149"/>
    <lineage>
        <taxon>Eukaryota</taxon>
        <taxon>Viridiplantae</taxon>
        <taxon>Streptophyta</taxon>
        <taxon>Embryophyta</taxon>
        <taxon>Tracheophyta</taxon>
        <taxon>Spermatophyta</taxon>
        <taxon>Magnoliopsida</taxon>
        <taxon>eudicotyledons</taxon>
        <taxon>Gunneridae</taxon>
        <taxon>Pentapetalae</taxon>
        <taxon>rosids</taxon>
        <taxon>fabids</taxon>
        <taxon>Malpighiales</taxon>
        <taxon>Rhizophoraceae</taxon>
        <taxon>Rhizophora</taxon>
    </lineage>
</organism>